<dbReference type="EMBL" id="JANDBC010000001">
    <property type="protein sequence ID" value="MCP9291305.1"/>
    <property type="molecule type" value="Genomic_DNA"/>
</dbReference>
<dbReference type="RefSeq" id="WP_255134129.1">
    <property type="nucleotide sequence ID" value="NZ_JANDBC010000001.1"/>
</dbReference>
<name>A0A9X2L302_9BACT</name>
<comment type="caution">
    <text evidence="2">The sequence shown here is derived from an EMBL/GenBank/DDBJ whole genome shotgun (WGS) entry which is preliminary data.</text>
</comment>
<dbReference type="PROSITE" id="PS51257">
    <property type="entry name" value="PROKAR_LIPOPROTEIN"/>
    <property type="match status" value="1"/>
</dbReference>
<evidence type="ECO:0000256" key="1">
    <source>
        <dbReference type="SAM" id="SignalP"/>
    </source>
</evidence>
<sequence length="161" mass="17510">MKKLLLLFTVVLISGCSIFNADSDGKSFEANIGSKSFSAEALAYQNDVGNADIVIIGRKGEWENSENLEFSIVDFDGSLGKYQVRNPSYYHVTGGDAIGTYAGLDYDSVVPSVTVTNYNASSNKIRGSFNFRVVVERSFSSHEPGDEISIKGNFEAEVDLP</sequence>
<dbReference type="Proteomes" id="UP001139125">
    <property type="component" value="Unassembled WGS sequence"/>
</dbReference>
<evidence type="ECO:0008006" key="4">
    <source>
        <dbReference type="Google" id="ProtNLM"/>
    </source>
</evidence>
<protein>
    <recommendedName>
        <fullName evidence="4">Lipoprotein</fullName>
    </recommendedName>
</protein>
<evidence type="ECO:0000313" key="3">
    <source>
        <dbReference type="Proteomes" id="UP001139125"/>
    </source>
</evidence>
<feature type="signal peptide" evidence="1">
    <location>
        <begin position="1"/>
        <end position="21"/>
    </location>
</feature>
<reference evidence="2" key="1">
    <citation type="submission" date="2022-06" db="EMBL/GenBank/DDBJ databases">
        <title>Gracilimonas sp. CAU 1638 isolated from sea sediment.</title>
        <authorList>
            <person name="Kim W."/>
        </authorList>
    </citation>
    <scope>NUCLEOTIDE SEQUENCE</scope>
    <source>
        <strain evidence="2">CAU 1638</strain>
    </source>
</reference>
<evidence type="ECO:0000313" key="2">
    <source>
        <dbReference type="EMBL" id="MCP9291305.1"/>
    </source>
</evidence>
<proteinExistence type="predicted"/>
<organism evidence="2 3">
    <name type="scientific">Gracilimonas sediminicola</name>
    <dbReference type="NCBI Taxonomy" id="2952158"/>
    <lineage>
        <taxon>Bacteria</taxon>
        <taxon>Pseudomonadati</taxon>
        <taxon>Balneolota</taxon>
        <taxon>Balneolia</taxon>
        <taxon>Balneolales</taxon>
        <taxon>Balneolaceae</taxon>
        <taxon>Gracilimonas</taxon>
    </lineage>
</organism>
<feature type="chain" id="PRO_5040807768" description="Lipoprotein" evidence="1">
    <location>
        <begin position="22"/>
        <end position="161"/>
    </location>
</feature>
<dbReference type="AlphaFoldDB" id="A0A9X2L302"/>
<keyword evidence="3" id="KW-1185">Reference proteome</keyword>
<accession>A0A9X2L302</accession>
<gene>
    <name evidence="2" type="ORF">NM125_06895</name>
</gene>
<keyword evidence="1" id="KW-0732">Signal</keyword>